<organism evidence="1 2">
    <name type="scientific">Cesiribacter andamanensis AMV16</name>
    <dbReference type="NCBI Taxonomy" id="1279009"/>
    <lineage>
        <taxon>Bacteria</taxon>
        <taxon>Pseudomonadati</taxon>
        <taxon>Bacteroidota</taxon>
        <taxon>Cytophagia</taxon>
        <taxon>Cytophagales</taxon>
        <taxon>Cesiribacteraceae</taxon>
        <taxon>Cesiribacter</taxon>
    </lineage>
</organism>
<proteinExistence type="predicted"/>
<evidence type="ECO:0000313" key="2">
    <source>
        <dbReference type="Proteomes" id="UP000011910"/>
    </source>
</evidence>
<sequence>MKEEAQCALIIKDISMEEVKRVCYSGYTMPQKSTYFYPKVICGFLFSSIKEDEFQLPPYFSL</sequence>
<dbReference type="EMBL" id="AODQ01000045">
    <property type="protein sequence ID" value="EMR02802.1"/>
    <property type="molecule type" value="Genomic_DNA"/>
</dbReference>
<keyword evidence="2" id="KW-1185">Reference proteome</keyword>
<dbReference type="AlphaFoldDB" id="M7N6A7"/>
<protein>
    <submittedName>
        <fullName evidence="1">Uncharacterized protein</fullName>
    </submittedName>
</protein>
<dbReference type="STRING" id="1279009.ADICEAN_02077"/>
<dbReference type="RefSeq" id="WP_009195470.1">
    <property type="nucleotide sequence ID" value="NZ_AODQ01000045.1"/>
</dbReference>
<reference evidence="1 2" key="1">
    <citation type="journal article" date="2013" name="Genome Announc.">
        <title>Draft Genome Sequence of Cesiribacter andamanensis Strain AMV16T, Isolated from a Soil Sample from a Mud Volcano in the Andaman Islands, India.</title>
        <authorList>
            <person name="Shivaji S."/>
            <person name="Ara S."/>
            <person name="Begum Z."/>
            <person name="Srinivas T.N."/>
            <person name="Singh A."/>
            <person name="Kumar Pinnaka A."/>
        </authorList>
    </citation>
    <scope>NUCLEOTIDE SEQUENCE [LARGE SCALE GENOMIC DNA]</scope>
    <source>
        <strain evidence="1 2">AMV16</strain>
    </source>
</reference>
<dbReference type="eggNOG" id="COG4198">
    <property type="taxonomic scope" value="Bacteria"/>
</dbReference>
<comment type="caution">
    <text evidence="1">The sequence shown here is derived from an EMBL/GenBank/DDBJ whole genome shotgun (WGS) entry which is preliminary data.</text>
</comment>
<gene>
    <name evidence="1" type="ORF">ADICEAN_02077</name>
</gene>
<name>M7N6A7_9BACT</name>
<dbReference type="Proteomes" id="UP000011910">
    <property type="component" value="Unassembled WGS sequence"/>
</dbReference>
<accession>M7N6A7</accession>
<evidence type="ECO:0000313" key="1">
    <source>
        <dbReference type="EMBL" id="EMR02802.1"/>
    </source>
</evidence>